<name>A0A0E3LNG8_METBA</name>
<protein>
    <submittedName>
        <fullName evidence="1">Uncharacterized protein</fullName>
    </submittedName>
</protein>
<organism evidence="1 2">
    <name type="scientific">Methanosarcina barkeri MS</name>
    <dbReference type="NCBI Taxonomy" id="1434108"/>
    <lineage>
        <taxon>Archaea</taxon>
        <taxon>Methanobacteriati</taxon>
        <taxon>Methanobacteriota</taxon>
        <taxon>Stenosarchaea group</taxon>
        <taxon>Methanomicrobia</taxon>
        <taxon>Methanosarcinales</taxon>
        <taxon>Methanosarcinaceae</taxon>
        <taxon>Methanosarcina</taxon>
    </lineage>
</organism>
<evidence type="ECO:0000313" key="2">
    <source>
        <dbReference type="Proteomes" id="UP000033033"/>
    </source>
</evidence>
<dbReference type="KEGG" id="mby:MSBRM_1748"/>
<dbReference type="EMBL" id="CP009528">
    <property type="protein sequence ID" value="AKB54746.1"/>
    <property type="molecule type" value="Genomic_DNA"/>
</dbReference>
<dbReference type="HOGENOM" id="CLU_1830585_0_0_2"/>
<sequence length="140" mass="16390">MLKELDAETEAILREFEKILKQTFLLGESYSDDFSSRNFQGPDIALRQPELYDSVLNFIQQDGCQAFLEGIMEGLYHRMQEFISEMEENLELFDTLALLFPGRNWSYSVKELKKEPFYVQLKMLKNYSAFFEKNLTSGGL</sequence>
<dbReference type="Proteomes" id="UP000033033">
    <property type="component" value="Chromosome"/>
</dbReference>
<proteinExistence type="predicted"/>
<dbReference type="AlphaFoldDB" id="A0A0E3LNG8"/>
<gene>
    <name evidence="1" type="ORF">MSBRM_1748</name>
</gene>
<evidence type="ECO:0000313" key="1">
    <source>
        <dbReference type="EMBL" id="AKB54746.1"/>
    </source>
</evidence>
<accession>A0A0E3LNG8</accession>
<dbReference type="PATRIC" id="fig|1434108.4.peg.2212"/>
<reference evidence="1 2" key="1">
    <citation type="submission" date="2014-07" db="EMBL/GenBank/DDBJ databases">
        <title>Methanogenic archaea and the global carbon cycle.</title>
        <authorList>
            <person name="Henriksen J.R."/>
            <person name="Luke J."/>
            <person name="Reinhart S."/>
            <person name="Benedict M.N."/>
            <person name="Youngblut N.D."/>
            <person name="Metcalf M.E."/>
            <person name="Whitaker R.J."/>
            <person name="Metcalf W.W."/>
        </authorList>
    </citation>
    <scope>NUCLEOTIDE SEQUENCE [LARGE SCALE GENOMIC DNA]</scope>
    <source>
        <strain evidence="1 2">MS</strain>
    </source>
</reference>
<keyword evidence="2" id="KW-1185">Reference proteome</keyword>